<protein>
    <recommendedName>
        <fullName evidence="3">Molecular chaperone</fullName>
    </recommendedName>
</protein>
<gene>
    <name evidence="1" type="ORF">K4H28_02910</name>
</gene>
<proteinExistence type="predicted"/>
<dbReference type="RefSeq" id="WP_221006911.1">
    <property type="nucleotide sequence ID" value="NZ_CP081150.1"/>
</dbReference>
<keyword evidence="2" id="KW-1185">Reference proteome</keyword>
<dbReference type="Proteomes" id="UP000825679">
    <property type="component" value="Chromosome"/>
</dbReference>
<dbReference type="EMBL" id="CP081150">
    <property type="protein sequence ID" value="QZA78386.1"/>
    <property type="molecule type" value="Genomic_DNA"/>
</dbReference>
<reference evidence="1 2" key="1">
    <citation type="submission" date="2021-08" db="EMBL/GenBank/DDBJ databases">
        <title>complete genome sequencing of Deefgea sp. D25.</title>
        <authorList>
            <person name="Bae J.-W."/>
            <person name="Gim D.-H."/>
        </authorList>
    </citation>
    <scope>NUCLEOTIDE SEQUENCE [LARGE SCALE GENOMIC DNA]</scope>
    <source>
        <strain evidence="1 2">D25</strain>
    </source>
</reference>
<evidence type="ECO:0000313" key="2">
    <source>
        <dbReference type="Proteomes" id="UP000825679"/>
    </source>
</evidence>
<name>A0ABX8Z753_9NEIS</name>
<organism evidence="1 2">
    <name type="scientific">Deefgea tanakiae</name>
    <dbReference type="NCBI Taxonomy" id="2865840"/>
    <lineage>
        <taxon>Bacteria</taxon>
        <taxon>Pseudomonadati</taxon>
        <taxon>Pseudomonadota</taxon>
        <taxon>Betaproteobacteria</taxon>
        <taxon>Neisseriales</taxon>
        <taxon>Chitinibacteraceae</taxon>
        <taxon>Deefgea</taxon>
    </lineage>
</organism>
<evidence type="ECO:0008006" key="3">
    <source>
        <dbReference type="Google" id="ProtNLM"/>
    </source>
</evidence>
<sequence length="540" mass="60911">MSIDLFRQRLPAISGNKSPPFQDARSARDWLKLLPLINVTVAHAEMLTSLEELNCSNISGLDSLKIIEQFRESAHVLQEGLLSRYTQKAIPLAEIELQAWQSALQLWQAFEKAYGRCWHTALSGQTDVAEFMPLLAERTLYYSLKVNFSYLLINTTIPSEQWAQQFTYYQLAQVLGVAQKKAKDSLISIGGSTTAENIFIHSLLLNVANPFQYNLRYLLWINECLEVFASRCTLEHIAETLPNRSAYTIDFLAPSAPERLDKPSKDSQTSISTLLLAQALSKRIKLLRNGEMPEKIGLGTTLSPQAAEALLTDLYRQWCDHPVERSLPRRETQNPVAVGFGLTNLHHWMAEGRFAPAPQDESQLSSQELMQIRLFGQTSAMNTPVVLPHVITNPWQTIDETATGLRLQRTHDGERINLQQLLIIKDQQQFLIGSIRWLCDQVNDLQIGVKLLPGQPQAATIRAQDAARFGQTDHTEVLLIPAIVALQLPNTLILPAGWFRQGRLLELWDGHRKTRIRLVSILSRGLDFERIHFVASGGMN</sequence>
<evidence type="ECO:0000313" key="1">
    <source>
        <dbReference type="EMBL" id="QZA78386.1"/>
    </source>
</evidence>
<accession>A0ABX8Z753</accession>